<feature type="chain" id="PRO_5016409162" description="Protease inhibitor Inh" evidence="1">
    <location>
        <begin position="21"/>
        <end position="276"/>
    </location>
</feature>
<dbReference type="AlphaFoldDB" id="A0A336JPY4"/>
<feature type="signal peptide" evidence="1">
    <location>
        <begin position="1"/>
        <end position="20"/>
    </location>
</feature>
<evidence type="ECO:0000313" key="2">
    <source>
        <dbReference type="EMBL" id="RED31976.1"/>
    </source>
</evidence>
<dbReference type="EMBL" id="QRDT01000013">
    <property type="protein sequence ID" value="RED31976.1"/>
    <property type="molecule type" value="Genomic_DNA"/>
</dbReference>
<evidence type="ECO:0000313" key="4">
    <source>
        <dbReference type="Proteomes" id="UP000252631"/>
    </source>
</evidence>
<name>A0A336JPY4_9BRAD</name>
<protein>
    <recommendedName>
        <fullName evidence="6">Protease inhibitor Inh</fullName>
    </recommendedName>
</protein>
<organism evidence="3 4">
    <name type="scientific">Rhodopseudomonas pentothenatexigens</name>
    <dbReference type="NCBI Taxonomy" id="999699"/>
    <lineage>
        <taxon>Bacteria</taxon>
        <taxon>Pseudomonadati</taxon>
        <taxon>Pseudomonadota</taxon>
        <taxon>Alphaproteobacteria</taxon>
        <taxon>Hyphomicrobiales</taxon>
        <taxon>Nitrobacteraceae</taxon>
        <taxon>Rhodopseudomonas</taxon>
    </lineage>
</organism>
<accession>A0A336JPY4</accession>
<reference evidence="2 5" key="2">
    <citation type="submission" date="2018-07" db="EMBL/GenBank/DDBJ databases">
        <title>Genomic Encyclopedia of Archaeal and Bacterial Type Strains, Phase II (KMG-II): from individual species to whole genera.</title>
        <authorList>
            <person name="Goeker M."/>
        </authorList>
    </citation>
    <scope>NUCLEOTIDE SEQUENCE [LARGE SCALE GENOMIC DNA]</scope>
    <source>
        <strain evidence="2 5">JA575</strain>
    </source>
</reference>
<sequence length="276" mass="29890">MKRLFVALVLAGMAISPVLAQQEPWGGNVLGWKFTQTAEANNVVNCRATQGQNIVSRRNNGKHYLSVPAPTDLPQGWYREGRASIIIGGNAEPVDAEKGGRLAFYVDDGQLTALSRARGYQWRVAGPRGILTGSASFTGDVGKAVAELHACVKANTVAAPQPGSAAPAPARTIAKWSGPWVWINPLTLFGKPVDTRGQRLSIELLPNNRVNICTDLRRNDTCKNAPFTERSGVYQLSPNGSELYEIRTANGGLSGQFWFRKESRTRTGPDGTFVLN</sequence>
<proteinExistence type="predicted"/>
<evidence type="ECO:0000256" key="1">
    <source>
        <dbReference type="SAM" id="SignalP"/>
    </source>
</evidence>
<keyword evidence="1" id="KW-0732">Signal</keyword>
<evidence type="ECO:0008006" key="6">
    <source>
        <dbReference type="Google" id="ProtNLM"/>
    </source>
</evidence>
<dbReference type="Proteomes" id="UP000252631">
    <property type="component" value="Unassembled WGS sequence"/>
</dbReference>
<evidence type="ECO:0000313" key="5">
    <source>
        <dbReference type="Proteomes" id="UP000256343"/>
    </source>
</evidence>
<gene>
    <name evidence="2" type="ORF">BJ125_11366</name>
    <name evidence="3" type="ORF">SAMN05892882_11366</name>
</gene>
<dbReference type="EMBL" id="UFQQ01000013">
    <property type="protein sequence ID" value="SSW91648.1"/>
    <property type="molecule type" value="Genomic_DNA"/>
</dbReference>
<keyword evidence="5" id="KW-1185">Reference proteome</keyword>
<evidence type="ECO:0000313" key="3">
    <source>
        <dbReference type="EMBL" id="SSW91648.1"/>
    </source>
</evidence>
<reference evidence="3 4" key="1">
    <citation type="submission" date="2017-08" db="EMBL/GenBank/DDBJ databases">
        <authorList>
            <person name="de Groot N.N."/>
        </authorList>
    </citation>
    <scope>NUCLEOTIDE SEQUENCE [LARGE SCALE GENOMIC DNA]</scope>
    <source>
        <strain evidence="3 4">JA575</strain>
    </source>
</reference>
<dbReference type="Proteomes" id="UP000256343">
    <property type="component" value="Unassembled WGS sequence"/>
</dbReference>